<evidence type="ECO:0000313" key="3">
    <source>
        <dbReference type="Proteomes" id="UP001431209"/>
    </source>
</evidence>
<reference evidence="2 3" key="1">
    <citation type="submission" date="2024-03" db="EMBL/GenBank/DDBJ databases">
        <title>The Acrasis kona genome and developmental transcriptomes reveal deep origins of eukaryotic multicellular pathways.</title>
        <authorList>
            <person name="Sheikh S."/>
            <person name="Fu C.-J."/>
            <person name="Brown M.W."/>
            <person name="Baldauf S.L."/>
        </authorList>
    </citation>
    <scope>NUCLEOTIDE SEQUENCE [LARGE SCALE GENOMIC DNA]</scope>
    <source>
        <strain evidence="2 3">ATCC MYA-3509</strain>
    </source>
</reference>
<name>A0AAW2ZFS3_9EUKA</name>
<gene>
    <name evidence="2" type="ORF">AKO1_015366</name>
</gene>
<sequence>MISALFATLAHLLFGFVIGVGICTVIYYTKKDENKKGDISFLQGYAIAILPFTTILGLVIGTIGNMGWLVPLCVVGIIAPIAFVIYFLDNYGFEMPQSRKPVPYSQPGLFNTLGVSSSGSRQQSL</sequence>
<comment type="caution">
    <text evidence="2">The sequence shown here is derived from an EMBL/GenBank/DDBJ whole genome shotgun (WGS) entry which is preliminary data.</text>
</comment>
<keyword evidence="1" id="KW-1133">Transmembrane helix</keyword>
<dbReference type="EMBL" id="JAOPGA020001416">
    <property type="protein sequence ID" value="KAL0488218.1"/>
    <property type="molecule type" value="Genomic_DNA"/>
</dbReference>
<dbReference type="Proteomes" id="UP001431209">
    <property type="component" value="Unassembled WGS sequence"/>
</dbReference>
<dbReference type="AlphaFoldDB" id="A0AAW2ZFS3"/>
<accession>A0AAW2ZFS3</accession>
<feature type="transmembrane region" description="Helical" evidence="1">
    <location>
        <begin position="69"/>
        <end position="88"/>
    </location>
</feature>
<feature type="transmembrane region" description="Helical" evidence="1">
    <location>
        <begin position="41"/>
        <end position="63"/>
    </location>
</feature>
<organism evidence="2 3">
    <name type="scientific">Acrasis kona</name>
    <dbReference type="NCBI Taxonomy" id="1008807"/>
    <lineage>
        <taxon>Eukaryota</taxon>
        <taxon>Discoba</taxon>
        <taxon>Heterolobosea</taxon>
        <taxon>Tetramitia</taxon>
        <taxon>Eutetramitia</taxon>
        <taxon>Acrasidae</taxon>
        <taxon>Acrasis</taxon>
    </lineage>
</organism>
<evidence type="ECO:0000256" key="1">
    <source>
        <dbReference type="SAM" id="Phobius"/>
    </source>
</evidence>
<evidence type="ECO:0000313" key="2">
    <source>
        <dbReference type="EMBL" id="KAL0488218.1"/>
    </source>
</evidence>
<proteinExistence type="predicted"/>
<keyword evidence="1" id="KW-0472">Membrane</keyword>
<keyword evidence="1" id="KW-0812">Transmembrane</keyword>
<keyword evidence="3" id="KW-1185">Reference proteome</keyword>
<protein>
    <submittedName>
        <fullName evidence="2">Uncharacterized protein</fullName>
    </submittedName>
</protein>
<feature type="transmembrane region" description="Helical" evidence="1">
    <location>
        <begin position="6"/>
        <end position="29"/>
    </location>
</feature>